<proteinExistence type="predicted"/>
<reference evidence="1" key="2">
    <citation type="journal article" date="2015" name="Fish Shellfish Immunol.">
        <title>Early steps in the European eel (Anguilla anguilla)-Vibrio vulnificus interaction in the gills: Role of the RtxA13 toxin.</title>
        <authorList>
            <person name="Callol A."/>
            <person name="Pajuelo D."/>
            <person name="Ebbesson L."/>
            <person name="Teles M."/>
            <person name="MacKenzie S."/>
            <person name="Amaro C."/>
        </authorList>
    </citation>
    <scope>NUCLEOTIDE SEQUENCE</scope>
</reference>
<dbReference type="AlphaFoldDB" id="A0A0E9SMK2"/>
<accession>A0A0E9SMK2</accession>
<dbReference type="EMBL" id="GBXM01066115">
    <property type="protein sequence ID" value="JAH42462.1"/>
    <property type="molecule type" value="Transcribed_RNA"/>
</dbReference>
<sequence>MTKLAKPDGVEVWKEVCAGQAPPTNQKAVLCKRK</sequence>
<name>A0A0E9SMK2_ANGAN</name>
<protein>
    <submittedName>
        <fullName evidence="1">Uncharacterized protein</fullName>
    </submittedName>
</protein>
<organism evidence="1">
    <name type="scientific">Anguilla anguilla</name>
    <name type="common">European freshwater eel</name>
    <name type="synonym">Muraena anguilla</name>
    <dbReference type="NCBI Taxonomy" id="7936"/>
    <lineage>
        <taxon>Eukaryota</taxon>
        <taxon>Metazoa</taxon>
        <taxon>Chordata</taxon>
        <taxon>Craniata</taxon>
        <taxon>Vertebrata</taxon>
        <taxon>Euteleostomi</taxon>
        <taxon>Actinopterygii</taxon>
        <taxon>Neopterygii</taxon>
        <taxon>Teleostei</taxon>
        <taxon>Anguilliformes</taxon>
        <taxon>Anguillidae</taxon>
        <taxon>Anguilla</taxon>
    </lineage>
</organism>
<evidence type="ECO:0000313" key="1">
    <source>
        <dbReference type="EMBL" id="JAH42462.1"/>
    </source>
</evidence>
<reference evidence="1" key="1">
    <citation type="submission" date="2014-11" db="EMBL/GenBank/DDBJ databases">
        <authorList>
            <person name="Amaro Gonzalez C."/>
        </authorList>
    </citation>
    <scope>NUCLEOTIDE SEQUENCE</scope>
</reference>